<dbReference type="Pfam" id="PF14825">
    <property type="entry name" value="CFAP77"/>
    <property type="match status" value="1"/>
</dbReference>
<feature type="region of interest" description="Disordered" evidence="1">
    <location>
        <begin position="254"/>
        <end position="300"/>
    </location>
</feature>
<dbReference type="EMBL" id="NHOQ01002458">
    <property type="protein sequence ID" value="PWA16976.1"/>
    <property type="molecule type" value="Genomic_DNA"/>
</dbReference>
<gene>
    <name evidence="2" type="ORF">CCH79_00020068</name>
</gene>
<name>A0A315UZX6_GAMAF</name>
<evidence type="ECO:0000313" key="2">
    <source>
        <dbReference type="EMBL" id="PWA16976.1"/>
    </source>
</evidence>
<dbReference type="InterPro" id="IPR029147">
    <property type="entry name" value="CFAP77"/>
</dbReference>
<dbReference type="STRING" id="33528.ENSGAFP00000014650"/>
<reference evidence="2 3" key="1">
    <citation type="journal article" date="2018" name="G3 (Bethesda)">
        <title>A High-Quality Reference Genome for the Invasive Mosquitofish Gambusia affinis Using a Chicago Library.</title>
        <authorList>
            <person name="Hoffberg S.L."/>
            <person name="Troendle N.J."/>
            <person name="Glenn T.C."/>
            <person name="Mahmud O."/>
            <person name="Louha S."/>
            <person name="Chalopin D."/>
            <person name="Bennetzen J.L."/>
            <person name="Mauricio R."/>
        </authorList>
    </citation>
    <scope>NUCLEOTIDE SEQUENCE [LARGE SCALE GENOMIC DNA]</scope>
    <source>
        <strain evidence="2">NE01/NJP1002.9</strain>
        <tissue evidence="2">Muscle</tissue>
    </source>
</reference>
<feature type="region of interest" description="Disordered" evidence="1">
    <location>
        <begin position="1"/>
        <end position="21"/>
    </location>
</feature>
<dbReference type="PANTHER" id="PTHR28617:SF1">
    <property type="entry name" value="CILIA- AND FLAGELLA-ASSOCIATED PROTEIN 77"/>
    <property type="match status" value="1"/>
</dbReference>
<proteinExistence type="predicted"/>
<keyword evidence="3" id="KW-1185">Reference proteome</keyword>
<dbReference type="Proteomes" id="UP000250572">
    <property type="component" value="Unassembled WGS sequence"/>
</dbReference>
<comment type="caution">
    <text evidence="2">The sequence shown here is derived from an EMBL/GenBank/DDBJ whole genome shotgun (WGS) entry which is preliminary data.</text>
</comment>
<evidence type="ECO:0000313" key="3">
    <source>
        <dbReference type="Proteomes" id="UP000250572"/>
    </source>
</evidence>
<dbReference type="PANTHER" id="PTHR28617">
    <property type="entry name" value="CILIA- AND FLAGELLA-ASSOCIATED PROTEIN 77"/>
    <property type="match status" value="1"/>
</dbReference>
<dbReference type="AlphaFoldDB" id="A0A315UZX6"/>
<accession>A0A315UZX6</accession>
<protein>
    <recommendedName>
        <fullName evidence="4">Cilia- and flagella-associated protein 77</fullName>
    </recommendedName>
</protein>
<sequence>MKAQKPAPLGRARSRGLTIPGPDFTYGASTMMRDGSVAEALSSWQLQTEAEEAALKVSCPDFVALNRDAVRSGLVTSKELRQYRIQMGDLHIQAAEQQQRGRTSRRAHLVPDITFGIRNRPSSPLADVLAHHYGHRWLEEQLNRNQLGSLTAKLGRAAETRTSLLRSARTETVKKKAFTLPQCFIWSSAVDASAPPPSAVLDPEVKRQLERWNRNQNQNQVESAQSPAEQLCGPTQQKVLLLWKTSCLVPVPKETHHSGGTGHFPGLGGSGAGRQRSEAEPVIQRGQPDRSQNRAGSDYC</sequence>
<evidence type="ECO:0008006" key="4">
    <source>
        <dbReference type="Google" id="ProtNLM"/>
    </source>
</evidence>
<feature type="compositionally biased region" description="Gly residues" evidence="1">
    <location>
        <begin position="259"/>
        <end position="272"/>
    </location>
</feature>
<organism evidence="2 3">
    <name type="scientific">Gambusia affinis</name>
    <name type="common">Western mosquitofish</name>
    <name type="synonym">Heterandria affinis</name>
    <dbReference type="NCBI Taxonomy" id="33528"/>
    <lineage>
        <taxon>Eukaryota</taxon>
        <taxon>Metazoa</taxon>
        <taxon>Chordata</taxon>
        <taxon>Craniata</taxon>
        <taxon>Vertebrata</taxon>
        <taxon>Euteleostomi</taxon>
        <taxon>Actinopterygii</taxon>
        <taxon>Neopterygii</taxon>
        <taxon>Teleostei</taxon>
        <taxon>Neoteleostei</taxon>
        <taxon>Acanthomorphata</taxon>
        <taxon>Ovalentaria</taxon>
        <taxon>Atherinomorphae</taxon>
        <taxon>Cyprinodontiformes</taxon>
        <taxon>Poeciliidae</taxon>
        <taxon>Poeciliinae</taxon>
        <taxon>Gambusia</taxon>
    </lineage>
</organism>
<evidence type="ECO:0000256" key="1">
    <source>
        <dbReference type="SAM" id="MobiDB-lite"/>
    </source>
</evidence>